<reference evidence="3" key="1">
    <citation type="submission" date="2019-07" db="EMBL/GenBank/DDBJ databases">
        <title>De Novo Assembly of kiwifruit Actinidia rufa.</title>
        <authorList>
            <person name="Sugita-Konishi S."/>
            <person name="Sato K."/>
            <person name="Mori E."/>
            <person name="Abe Y."/>
            <person name="Kisaki G."/>
            <person name="Hamano K."/>
            <person name="Suezawa K."/>
            <person name="Otani M."/>
            <person name="Fukuda T."/>
            <person name="Manabe T."/>
            <person name="Gomi K."/>
            <person name="Tabuchi M."/>
            <person name="Akimitsu K."/>
            <person name="Kataoka I."/>
        </authorList>
    </citation>
    <scope>NUCLEOTIDE SEQUENCE [LARGE SCALE GENOMIC DNA]</scope>
    <source>
        <strain evidence="3">cv. Fuchu</strain>
    </source>
</reference>
<evidence type="ECO:0000313" key="2">
    <source>
        <dbReference type="EMBL" id="GFS40240.1"/>
    </source>
</evidence>
<proteinExistence type="predicted"/>
<protein>
    <submittedName>
        <fullName evidence="2">Uncharacterized protein</fullName>
    </submittedName>
</protein>
<feature type="region of interest" description="Disordered" evidence="1">
    <location>
        <begin position="194"/>
        <end position="217"/>
    </location>
</feature>
<organism evidence="2 3">
    <name type="scientific">Actinidia rufa</name>
    <dbReference type="NCBI Taxonomy" id="165716"/>
    <lineage>
        <taxon>Eukaryota</taxon>
        <taxon>Viridiplantae</taxon>
        <taxon>Streptophyta</taxon>
        <taxon>Embryophyta</taxon>
        <taxon>Tracheophyta</taxon>
        <taxon>Spermatophyta</taxon>
        <taxon>Magnoliopsida</taxon>
        <taxon>eudicotyledons</taxon>
        <taxon>Gunneridae</taxon>
        <taxon>Pentapetalae</taxon>
        <taxon>asterids</taxon>
        <taxon>Ericales</taxon>
        <taxon>Actinidiaceae</taxon>
        <taxon>Actinidia</taxon>
    </lineage>
</organism>
<gene>
    <name evidence="2" type="ORF">Acr_00g0067330</name>
</gene>
<name>A0A7J0DSH0_9ERIC</name>
<sequence>MRQMKLPFSVTNPLHVYTVVRQKREPSTPFLKGDHYLRLKNPRQSRMRHNGRLPDNKYFFIEYVTFILVNFYTDTDTCFFCCANFNELFKHRSEECKATIEAINNRQASRKVTDLPSYEPIYRHVISHKVKELSRIRLLALRTEGRAPQCATLAKKALALSSTGSTTSPSLRLGGGHNFKLFILHFFRLLKQRGGGRRGSNQSTRDEQEKEPGASNG</sequence>
<feature type="compositionally biased region" description="Basic and acidic residues" evidence="1">
    <location>
        <begin position="204"/>
        <end position="217"/>
    </location>
</feature>
<dbReference type="EMBL" id="BJWL01000345">
    <property type="protein sequence ID" value="GFS40240.1"/>
    <property type="molecule type" value="Genomic_DNA"/>
</dbReference>
<evidence type="ECO:0000313" key="3">
    <source>
        <dbReference type="Proteomes" id="UP000585474"/>
    </source>
</evidence>
<dbReference type="AlphaFoldDB" id="A0A7J0DSH0"/>
<dbReference type="Proteomes" id="UP000585474">
    <property type="component" value="Unassembled WGS sequence"/>
</dbReference>
<comment type="caution">
    <text evidence="2">The sequence shown here is derived from an EMBL/GenBank/DDBJ whole genome shotgun (WGS) entry which is preliminary data.</text>
</comment>
<evidence type="ECO:0000256" key="1">
    <source>
        <dbReference type="SAM" id="MobiDB-lite"/>
    </source>
</evidence>
<keyword evidence="3" id="KW-1185">Reference proteome</keyword>
<accession>A0A7J0DSH0</accession>